<proteinExistence type="predicted"/>
<evidence type="ECO:0000313" key="2">
    <source>
        <dbReference type="Proteomes" id="UP000535182"/>
    </source>
</evidence>
<dbReference type="InterPro" id="IPR015943">
    <property type="entry name" value="WD40/YVTN_repeat-like_dom_sf"/>
</dbReference>
<dbReference type="PANTHER" id="PTHR47197:SF3">
    <property type="entry name" value="DIHYDRO-HEME D1 DEHYDROGENASE"/>
    <property type="match status" value="1"/>
</dbReference>
<dbReference type="EMBL" id="JACHEB010000014">
    <property type="protein sequence ID" value="MBB5331249.1"/>
    <property type="molecule type" value="Genomic_DNA"/>
</dbReference>
<dbReference type="InterPro" id="IPR011048">
    <property type="entry name" value="Haem_d1_sf"/>
</dbReference>
<reference evidence="1 2" key="1">
    <citation type="submission" date="2020-08" db="EMBL/GenBank/DDBJ databases">
        <title>Genomic Encyclopedia of Type Strains, Phase IV (KMG-V): Genome sequencing to study the core and pangenomes of soil and plant-associated prokaryotes.</title>
        <authorList>
            <person name="Whitman W."/>
        </authorList>
    </citation>
    <scope>NUCLEOTIDE SEQUENCE [LARGE SCALE GENOMIC DNA]</scope>
    <source>
        <strain evidence="1 2">X5P2</strain>
    </source>
</reference>
<dbReference type="RefSeq" id="WP_313899673.1">
    <property type="nucleotide sequence ID" value="NZ_JACHEB010000014.1"/>
</dbReference>
<accession>A0A9X0QJ73</accession>
<dbReference type="NCBIfam" id="TIGR02276">
    <property type="entry name" value="beta_rpt_yvtn"/>
    <property type="match status" value="2"/>
</dbReference>
<dbReference type="InterPro" id="IPR051200">
    <property type="entry name" value="Host-pathogen_enzymatic-act"/>
</dbReference>
<dbReference type="InterPro" id="IPR019405">
    <property type="entry name" value="Lactonase_7-beta_prop"/>
</dbReference>
<dbReference type="SUPFAM" id="SSF51004">
    <property type="entry name" value="C-terminal (heme d1) domain of cytochrome cd1-nitrite reductase"/>
    <property type="match status" value="1"/>
</dbReference>
<sequence length="406" mass="42572">MPTPHRSSFRLPVVATFAILLGLSGCHRSRFPDVPAGYREYAYVSNAGSNTVTVLDLVYLRQDHTLQVGTNPTNMAVNPTRNEVYVANAQSGTISVINADANRVVATIAVRHRPSFIAVEPSGHRAYVANYGSNSVSIVDLDLRREVSVAGAGEQPVQVHISPDGRTLVVTNHGSNSVSVFDVIPYSAGSPASASVTHLRSTFSGCPGAGDTVILPDSSKAFVACSAGHQVMALSLAAAPGSWAAKQNPSLTTDRMLALLDVGKMPVHLAMKPDGGEIFVSNFDSDSFSEIATWTNEVGGTYSIGNKPVRGIVSRDNSTLWVANSGADSIGLYSIDDGKLAGSVRTGSGPDALAFSEDEHLLLAADTHSGDIAVIRTEGKQGPALFTILPAGISPNDIVVKALHEK</sequence>
<evidence type="ECO:0000313" key="1">
    <source>
        <dbReference type="EMBL" id="MBB5331249.1"/>
    </source>
</evidence>
<dbReference type="InterPro" id="IPR011964">
    <property type="entry name" value="YVTN_b-propeller_repeat"/>
</dbReference>
<name>A0A9X0QJ73_9BACT</name>
<gene>
    <name evidence="1" type="ORF">HDF14_004893</name>
</gene>
<keyword evidence="2" id="KW-1185">Reference proteome</keyword>
<dbReference type="AlphaFoldDB" id="A0A9X0QJ73"/>
<dbReference type="PROSITE" id="PS51257">
    <property type="entry name" value="PROKAR_LIPOPROTEIN"/>
    <property type="match status" value="1"/>
</dbReference>
<dbReference type="Proteomes" id="UP000535182">
    <property type="component" value="Unassembled WGS sequence"/>
</dbReference>
<comment type="caution">
    <text evidence="1">The sequence shown here is derived from an EMBL/GenBank/DDBJ whole genome shotgun (WGS) entry which is preliminary data.</text>
</comment>
<organism evidence="1 2">
    <name type="scientific">Tunturiibacter gelidiferens</name>
    <dbReference type="NCBI Taxonomy" id="3069689"/>
    <lineage>
        <taxon>Bacteria</taxon>
        <taxon>Pseudomonadati</taxon>
        <taxon>Acidobacteriota</taxon>
        <taxon>Terriglobia</taxon>
        <taxon>Terriglobales</taxon>
        <taxon>Acidobacteriaceae</taxon>
        <taxon>Tunturiibacter</taxon>
    </lineage>
</organism>
<dbReference type="PANTHER" id="PTHR47197">
    <property type="entry name" value="PROTEIN NIRF"/>
    <property type="match status" value="1"/>
</dbReference>
<dbReference type="Pfam" id="PF10282">
    <property type="entry name" value="Lactonase"/>
    <property type="match status" value="2"/>
</dbReference>
<dbReference type="Gene3D" id="2.130.10.10">
    <property type="entry name" value="YVTN repeat-like/Quinoprotein amine dehydrogenase"/>
    <property type="match status" value="2"/>
</dbReference>
<protein>
    <submittedName>
        <fullName evidence="1">YVTN family beta-propeller protein</fullName>
    </submittedName>
</protein>